<comment type="caution">
    <text evidence="3">The sequence shown here is derived from an EMBL/GenBank/DDBJ whole genome shotgun (WGS) entry which is preliminary data.</text>
</comment>
<feature type="active site" description="Proton acceptor" evidence="1">
    <location>
        <position position="136"/>
    </location>
</feature>
<dbReference type="AlphaFoldDB" id="A0A511AA98"/>
<dbReference type="InterPro" id="IPR011004">
    <property type="entry name" value="Trimer_LpxA-like_sf"/>
</dbReference>
<dbReference type="NCBIfam" id="TIGR03570">
    <property type="entry name" value="NeuD_NnaD"/>
    <property type="match status" value="1"/>
</dbReference>
<feature type="binding site" evidence="2">
    <location>
        <position position="66"/>
    </location>
    <ligand>
        <name>substrate</name>
    </ligand>
</feature>
<dbReference type="InterPro" id="IPR050179">
    <property type="entry name" value="Trans_hexapeptide_repeat"/>
</dbReference>
<dbReference type="EMBL" id="BJUW01000001">
    <property type="protein sequence ID" value="GEK84936.1"/>
    <property type="molecule type" value="Genomic_DNA"/>
</dbReference>
<name>A0A511AA98_9MICO</name>
<protein>
    <submittedName>
        <fullName evidence="3">Pilus assembly protein</fullName>
    </submittedName>
</protein>
<organism evidence="3 4">
    <name type="scientific">Microbacterium aerolatum</name>
    <dbReference type="NCBI Taxonomy" id="153731"/>
    <lineage>
        <taxon>Bacteria</taxon>
        <taxon>Bacillati</taxon>
        <taxon>Actinomycetota</taxon>
        <taxon>Actinomycetes</taxon>
        <taxon>Micrococcales</taxon>
        <taxon>Microbacteriaceae</taxon>
        <taxon>Microbacterium</taxon>
    </lineage>
</organism>
<evidence type="ECO:0000313" key="3">
    <source>
        <dbReference type="EMBL" id="GEK84936.1"/>
    </source>
</evidence>
<dbReference type="InterPro" id="IPR020019">
    <property type="entry name" value="AcTrfase_PglD-like"/>
</dbReference>
<dbReference type="SUPFAM" id="SSF51161">
    <property type="entry name" value="Trimeric LpxA-like enzymes"/>
    <property type="match status" value="1"/>
</dbReference>
<dbReference type="Gene3D" id="3.40.50.20">
    <property type="match status" value="1"/>
</dbReference>
<proteinExistence type="predicted"/>
<keyword evidence="4" id="KW-1185">Reference proteome</keyword>
<dbReference type="PANTHER" id="PTHR43300:SF7">
    <property type="entry name" value="UDP-N-ACETYLBACILLOSAMINE N-ACETYLTRANSFERASE"/>
    <property type="match status" value="1"/>
</dbReference>
<evidence type="ECO:0000256" key="2">
    <source>
        <dbReference type="PIRSR" id="PIRSR620019-2"/>
    </source>
</evidence>
<dbReference type="RefSeq" id="WP_186806075.1">
    <property type="nucleotide sequence ID" value="NZ_BJUW01000001.1"/>
</dbReference>
<accession>A0A511AA98</accession>
<dbReference type="Gene3D" id="2.160.10.10">
    <property type="entry name" value="Hexapeptide repeat proteins"/>
    <property type="match status" value="1"/>
</dbReference>
<dbReference type="PANTHER" id="PTHR43300">
    <property type="entry name" value="ACETYLTRANSFERASE"/>
    <property type="match status" value="1"/>
</dbReference>
<feature type="binding site" evidence="2">
    <location>
        <position position="145"/>
    </location>
    <ligand>
        <name>acetyl-CoA</name>
        <dbReference type="ChEBI" id="CHEBI:57288"/>
    </ligand>
</feature>
<feature type="site" description="Increases basicity of active site His" evidence="1">
    <location>
        <position position="137"/>
    </location>
</feature>
<dbReference type="Pfam" id="PF00132">
    <property type="entry name" value="Hexapep"/>
    <property type="match status" value="1"/>
</dbReference>
<evidence type="ECO:0000256" key="1">
    <source>
        <dbReference type="PIRSR" id="PIRSR620019-1"/>
    </source>
</evidence>
<dbReference type="Proteomes" id="UP000321225">
    <property type="component" value="Unassembled WGS sequence"/>
</dbReference>
<sequence>MTELVLLGGGGHARSLLAALTLQGRGVQGYLAPRSGDLSRDCPYLGDDDVLMQLNPREVQIVNGLGSTASTKARSALYDRVTTLGFSAARVIHPRAFVDPSAALGAGVQVFAGAIVNAGAAIGDDAIVNSGAVVEHDVVVGAHSHIAPGAVLAGAVHLGEGVHVGLGARVIQSVSVAARGVIGAGAVVIDDVPADVTVVGVPARQIRSRREGRR</sequence>
<dbReference type="InterPro" id="IPR001451">
    <property type="entry name" value="Hexapep"/>
</dbReference>
<dbReference type="CDD" id="cd03360">
    <property type="entry name" value="LbH_AT_putative"/>
    <property type="match status" value="1"/>
</dbReference>
<gene>
    <name evidence="3" type="primary">pglB</name>
    <name evidence="3" type="ORF">MAE01_01120</name>
</gene>
<reference evidence="3 4" key="1">
    <citation type="submission" date="2019-07" db="EMBL/GenBank/DDBJ databases">
        <title>Whole genome shotgun sequence of Microbacterium aerolatum NBRC 103071.</title>
        <authorList>
            <person name="Hosoyama A."/>
            <person name="Uohara A."/>
            <person name="Ohji S."/>
            <person name="Ichikawa N."/>
        </authorList>
    </citation>
    <scope>NUCLEOTIDE SEQUENCE [LARGE SCALE GENOMIC DNA]</scope>
    <source>
        <strain evidence="3 4">NBRC 103071</strain>
    </source>
</reference>
<evidence type="ECO:0000313" key="4">
    <source>
        <dbReference type="Proteomes" id="UP000321225"/>
    </source>
</evidence>